<evidence type="ECO:0000313" key="2">
    <source>
        <dbReference type="Proteomes" id="UP000814033"/>
    </source>
</evidence>
<organism evidence="1 2">
    <name type="scientific">Auriscalpium vulgare</name>
    <dbReference type="NCBI Taxonomy" id="40419"/>
    <lineage>
        <taxon>Eukaryota</taxon>
        <taxon>Fungi</taxon>
        <taxon>Dikarya</taxon>
        <taxon>Basidiomycota</taxon>
        <taxon>Agaricomycotina</taxon>
        <taxon>Agaricomycetes</taxon>
        <taxon>Russulales</taxon>
        <taxon>Auriscalpiaceae</taxon>
        <taxon>Auriscalpium</taxon>
    </lineage>
</organism>
<keyword evidence="2" id="KW-1185">Reference proteome</keyword>
<sequence length="1104" mass="118485">MDPPSPLEDPAFPPDQPDPDPAPPPHTTQSTGGPRFSSGSHIRSRITVVCAECKRLKLKCDRRAPCGSCRKRDTVHRCLYSAAAAEKIDVQSLHNRLQIVESQVAQIYAGGVRTGPVPTAGPLTDNLPFPHNDRTVLATGMSGSSVTISLDDVAALWIEHIDLPHASPSDPSSSSPFAPGPSSPQVKLEPSIDVSTAPDEVPFFSTLPPLSIYYPHGSTTAVVSPTLIALLPAAPSLRSRIVTAIDETMRMHPCFNVKNFKYRSDSMFSWAKEEDLRTGSAAPSNSKSEIAKTIFFPSSTSSDSTGSLVPPARPTPTLSFFACVAAAYALGIQACKENEAATNEVEAPKGGHSSKTARLDDGARLGSHKQSAWHKTSASGLYALSLQALAAFEMTHSYDLDYLIACILQLLFLLHDGRPHIAHTAYPLVGKMVNAAQLMGLATDPDEFPGRYTLFEAEARRRVWWDVYYYDVFVADCVGHAPTIQDNSYTTKMPADVDEEQFGPQSTSLPVPVPRRAGGDPSEVGFAYFTQKCRLAQLVKSVKKRSFKDPLNVDSQEPSLELAEEFEAGVKTWLEDLPRAFRLDSILDAPAATPSAASSSNPPVSPYLQAQRCELAIIANRLILKTFLPFLRHCSDPAPEIVPRRVVSSIVDAGHAVIHAVSLLHNTWRQTRPAAFAFYSFGRTLFDAAVMVASAVIVYPRGASSGVSLADLGLALDLMRDTRTAAMRNKQSASGGAETSEAVKVVEMLKDRAESARHGEHHATSHAGTKRKRSEVEAPSLDEGFQLPYVGTGVALLRTAPETVVIEPAPPRASTSAAPKVRVKQRESSVAPDLSGAFEAAPGEKPLRETLKESLLKAQIPVRGRPRQPSTARPSKSASKQQRQMPAPPPSASAPITVPSQHAGSTEPPGIHPLPDLALGESSSRASVDYSMSAFSPVDTRRFSTAEPELSTPHSTTAPSLPTPSAYDPSPQITHYPDMGPPPPAGQAMHESMFSAQSSPPFSTQPPSPYEFYNMAAGAYGSPQGYDPQQQPQQPQQPQGLIGLGISTDSRPHTAGGPEYLIGGNLASSIPTRRGDVGGQWTPQGSMSGHSGTAPESWEYPKYY</sequence>
<reference evidence="1" key="2">
    <citation type="journal article" date="2022" name="New Phytol.">
        <title>Evolutionary transition to the ectomycorrhizal habit in the genomes of a hyperdiverse lineage of mushroom-forming fungi.</title>
        <authorList>
            <person name="Looney B."/>
            <person name="Miyauchi S."/>
            <person name="Morin E."/>
            <person name="Drula E."/>
            <person name="Courty P.E."/>
            <person name="Kohler A."/>
            <person name="Kuo A."/>
            <person name="LaButti K."/>
            <person name="Pangilinan J."/>
            <person name="Lipzen A."/>
            <person name="Riley R."/>
            <person name="Andreopoulos W."/>
            <person name="He G."/>
            <person name="Johnson J."/>
            <person name="Nolan M."/>
            <person name="Tritt A."/>
            <person name="Barry K.W."/>
            <person name="Grigoriev I.V."/>
            <person name="Nagy L.G."/>
            <person name="Hibbett D."/>
            <person name="Henrissat B."/>
            <person name="Matheny P.B."/>
            <person name="Labbe J."/>
            <person name="Martin F.M."/>
        </authorList>
    </citation>
    <scope>NUCLEOTIDE SEQUENCE</scope>
    <source>
        <strain evidence="1">FP105234-sp</strain>
    </source>
</reference>
<dbReference type="EMBL" id="MU275917">
    <property type="protein sequence ID" value="KAI0046789.1"/>
    <property type="molecule type" value="Genomic_DNA"/>
</dbReference>
<gene>
    <name evidence="1" type="ORF">FA95DRAFT_1606603</name>
</gene>
<dbReference type="Proteomes" id="UP000814033">
    <property type="component" value="Unassembled WGS sequence"/>
</dbReference>
<accession>A0ACB8RRI2</accession>
<reference evidence="1" key="1">
    <citation type="submission" date="2021-02" db="EMBL/GenBank/DDBJ databases">
        <authorList>
            <consortium name="DOE Joint Genome Institute"/>
            <person name="Ahrendt S."/>
            <person name="Looney B.P."/>
            <person name="Miyauchi S."/>
            <person name="Morin E."/>
            <person name="Drula E."/>
            <person name="Courty P.E."/>
            <person name="Chicoki N."/>
            <person name="Fauchery L."/>
            <person name="Kohler A."/>
            <person name="Kuo A."/>
            <person name="Labutti K."/>
            <person name="Pangilinan J."/>
            <person name="Lipzen A."/>
            <person name="Riley R."/>
            <person name="Andreopoulos W."/>
            <person name="He G."/>
            <person name="Johnson J."/>
            <person name="Barry K.W."/>
            <person name="Grigoriev I.V."/>
            <person name="Nagy L."/>
            <person name="Hibbett D."/>
            <person name="Henrissat B."/>
            <person name="Matheny P.B."/>
            <person name="Labbe J."/>
            <person name="Martin F."/>
        </authorList>
    </citation>
    <scope>NUCLEOTIDE SEQUENCE</scope>
    <source>
        <strain evidence="1">FP105234-sp</strain>
    </source>
</reference>
<proteinExistence type="predicted"/>
<comment type="caution">
    <text evidence="1">The sequence shown here is derived from an EMBL/GenBank/DDBJ whole genome shotgun (WGS) entry which is preliminary data.</text>
</comment>
<name>A0ACB8RRI2_9AGAM</name>
<protein>
    <submittedName>
        <fullName evidence="1">Uncharacterized protein</fullName>
    </submittedName>
</protein>
<evidence type="ECO:0000313" key="1">
    <source>
        <dbReference type="EMBL" id="KAI0046789.1"/>
    </source>
</evidence>